<gene>
    <name evidence="1" type="ORF">PPROV_001104400</name>
</gene>
<dbReference type="PANTHER" id="PTHR36401">
    <property type="entry name" value="NADH DEHYDROGENASE [UBIQUINONE] 1 BETA SUBCOMPLEX SUBUNIT 8, MITOCHONDRIAL"/>
    <property type="match status" value="1"/>
</dbReference>
<dbReference type="Proteomes" id="UP000660262">
    <property type="component" value="Unassembled WGS sequence"/>
</dbReference>
<comment type="caution">
    <text evidence="1">The sequence shown here is derived from an EMBL/GenBank/DDBJ whole genome shotgun (WGS) entry which is preliminary data.</text>
</comment>
<dbReference type="InterPro" id="IPR038863">
    <property type="entry name" value="Put_Complex_I_su8"/>
</dbReference>
<dbReference type="AlphaFoldDB" id="A0A830HXY3"/>
<proteinExistence type="predicted"/>
<sequence>MASLLKLAKTVNALPVSRVAASDAFLLTRLSRGAGGGAIDYRTSHADAPLVEEDELWWTDASKAGEGALDLWAPTLTNTEAFTCFGLGLGFLYGSVKFFQYRDKASQVPWTPREFPFDNLKAEMGGKFNAQITDRPLEGVELPKY</sequence>
<name>A0A830HXY3_9CHLO</name>
<organism evidence="1 2">
    <name type="scientific">Pycnococcus provasolii</name>
    <dbReference type="NCBI Taxonomy" id="41880"/>
    <lineage>
        <taxon>Eukaryota</taxon>
        <taxon>Viridiplantae</taxon>
        <taxon>Chlorophyta</taxon>
        <taxon>Pseudoscourfieldiophyceae</taxon>
        <taxon>Pseudoscourfieldiales</taxon>
        <taxon>Pycnococcaceae</taxon>
        <taxon>Pycnococcus</taxon>
    </lineage>
</organism>
<evidence type="ECO:0000313" key="1">
    <source>
        <dbReference type="EMBL" id="GHP12316.1"/>
    </source>
</evidence>
<keyword evidence="2" id="KW-1185">Reference proteome</keyword>
<reference evidence="1" key="1">
    <citation type="submission" date="2020-10" db="EMBL/GenBank/DDBJ databases">
        <title>Unveiling of a novel bifunctional photoreceptor, Dualchrome1, isolated from a cosmopolitan green alga.</title>
        <authorList>
            <person name="Suzuki S."/>
            <person name="Kawachi M."/>
        </authorList>
    </citation>
    <scope>NUCLEOTIDE SEQUENCE</scope>
    <source>
        <strain evidence="1">NIES 2893</strain>
    </source>
</reference>
<dbReference type="PANTHER" id="PTHR36401:SF1">
    <property type="entry name" value="NADH DEHYDROGENASE [UBIQUINONE] 1 BETA SUBCOMPLEX SUBUNIT 8, MITOCHONDRIAL"/>
    <property type="match status" value="1"/>
</dbReference>
<dbReference type="OrthoDB" id="568003at2759"/>
<dbReference type="EMBL" id="BNJQ01000040">
    <property type="protein sequence ID" value="GHP12316.1"/>
    <property type="molecule type" value="Genomic_DNA"/>
</dbReference>
<accession>A0A830HXY3</accession>
<evidence type="ECO:0000313" key="2">
    <source>
        <dbReference type="Proteomes" id="UP000660262"/>
    </source>
</evidence>
<protein>
    <submittedName>
        <fullName evidence="1">Uncharacterized protein</fullName>
    </submittedName>
</protein>